<proteinExistence type="predicted"/>
<keyword evidence="2" id="KW-0732">Signal</keyword>
<reference evidence="3 4" key="1">
    <citation type="submission" date="2021-03" db="EMBL/GenBank/DDBJ databases">
        <title>Genomic Encyclopedia of Type Strains, Phase IV (KMG-IV): sequencing the most valuable type-strain genomes for metagenomic binning, comparative biology and taxonomic classification.</title>
        <authorList>
            <person name="Goeker M."/>
        </authorList>
    </citation>
    <scope>NUCLEOTIDE SEQUENCE [LARGE SCALE GENOMIC DNA]</scope>
    <source>
        <strain evidence="3 4">DSM 40526</strain>
    </source>
</reference>
<evidence type="ECO:0000256" key="2">
    <source>
        <dbReference type="SAM" id="SignalP"/>
    </source>
</evidence>
<gene>
    <name evidence="3" type="ORF">J2Z77_004784</name>
</gene>
<evidence type="ECO:0000313" key="4">
    <source>
        <dbReference type="Proteomes" id="UP001519310"/>
    </source>
</evidence>
<keyword evidence="4" id="KW-1185">Reference proteome</keyword>
<feature type="region of interest" description="Disordered" evidence="1">
    <location>
        <begin position="46"/>
        <end position="78"/>
    </location>
</feature>
<feature type="chain" id="PRO_5046149902" description="Large secreted protein" evidence="2">
    <location>
        <begin position="38"/>
        <end position="975"/>
    </location>
</feature>
<evidence type="ECO:0008006" key="5">
    <source>
        <dbReference type="Google" id="ProtNLM"/>
    </source>
</evidence>
<dbReference type="SUPFAM" id="SSF89372">
    <property type="entry name" value="Fucose-specific lectin"/>
    <property type="match status" value="1"/>
</dbReference>
<dbReference type="NCBIfam" id="NF033679">
    <property type="entry name" value="DNRLRE_dom"/>
    <property type="match status" value="1"/>
</dbReference>
<organism evidence="3 4">
    <name type="scientific">Streptomyces avidinii</name>
    <dbReference type="NCBI Taxonomy" id="1895"/>
    <lineage>
        <taxon>Bacteria</taxon>
        <taxon>Bacillati</taxon>
        <taxon>Actinomycetota</taxon>
        <taxon>Actinomycetes</taxon>
        <taxon>Kitasatosporales</taxon>
        <taxon>Streptomycetaceae</taxon>
        <taxon>Streptomyces</taxon>
    </lineage>
</organism>
<protein>
    <recommendedName>
        <fullName evidence="5">Large secreted protein</fullName>
    </recommendedName>
</protein>
<name>A0ABS4LA23_STRAV</name>
<sequence>MHSAPPSRSPRRPQAWPNALAVLALTGLCVSLTPAHATSAPTALPTVDVKGMTPEQKAQNSARSSGKPVEILEQRTEDTRTLANPSGTFTLERHTSPKWVKKAGKWVDLDASLQVSAKGVLTPKASLLPLSLSGGGTGPLVSLTDGDKEISLTWPQALPKPRISGDTATYPEVLPGVDLKVRAGIEGFSQVLEVKSAEAAANPKLTEIGFGLKAKNLAVAADGHGNLTAKDAAGRIVFGGPTPTMWESTPTAGQQKVALLARSAPAAQDGSAPAAQDGSASTAWEPGLNAKQAPMATTVDGTTLKVVPDQKILKGKDTVYPVFIDPWMSGGRIAWTRVYKKFQDTAYWNKNELARVGYENESNGLSRSLYRMDTAGMAGKNVIRGTFSTQLEWSWSCEARPVQLWFTGAISSSTTWRNQPGWTQHLATVNTAKGWGPNCPAGGVEFDVTNKMKEVAAAGWSDVTLGLKAENESDTFGWKKFLNSATLSVEYNQTPNPPGELQMTPQPTAQGYIGKTNLATGVHLRARISDPDSGNVTARFRVHYVDRGGWFNEATVNVPSGGTADFRIPDTWLPWDESYAWEVQADDGTSASAWQGGGRFTVKRTTPPAPKIEIDPVKGIATLTAEGATGGEHIQTYRFGINTDQPTRRVEAWHGKAAVLLPKMGEGRYEIKAYATDKAGNDSEATLNSGLQWDDNNTATSLADATTTQGGHMVAVVEGRVWHGFTGGSVEDTTPVAGALPNVEQVATIGADSQLHVLALADGKIHHAVRLPGSWQAWGDATAAAGGLPRVTQIAAAQDGWNMVVAAVADGKVYLTTRHPDRWDPWRLVPGTPAQVDQIALASVNDQPQLAILSAGLAYHGGQASPGNWSAFTQLPLTKPLTSIDASAAAGTGGEFQLGAASEGRIHHITRRADGSWTAWGDVTALVGDPGYIRKLLATPVGDGFRLTAIANGTISQTTRTANGHWNGWKDIYQP</sequence>
<dbReference type="EMBL" id="JAGGLQ010000010">
    <property type="protein sequence ID" value="MBP2038965.1"/>
    <property type="molecule type" value="Genomic_DNA"/>
</dbReference>
<evidence type="ECO:0000256" key="1">
    <source>
        <dbReference type="SAM" id="MobiDB-lite"/>
    </source>
</evidence>
<evidence type="ECO:0000313" key="3">
    <source>
        <dbReference type="EMBL" id="MBP2038965.1"/>
    </source>
</evidence>
<accession>A0ABS4LA23</accession>
<dbReference type="RefSeq" id="WP_189972589.1">
    <property type="nucleotide sequence ID" value="NZ_JAGGLQ010000010.1"/>
</dbReference>
<dbReference type="Proteomes" id="UP001519310">
    <property type="component" value="Unassembled WGS sequence"/>
</dbReference>
<comment type="caution">
    <text evidence="3">The sequence shown here is derived from an EMBL/GenBank/DDBJ whole genome shotgun (WGS) entry which is preliminary data.</text>
</comment>
<feature type="signal peptide" evidence="2">
    <location>
        <begin position="1"/>
        <end position="37"/>
    </location>
</feature>